<dbReference type="InterPro" id="IPR015946">
    <property type="entry name" value="KH_dom-like_a/b"/>
</dbReference>
<dbReference type="GO" id="GO:0003700">
    <property type="term" value="F:DNA-binding transcription factor activity"/>
    <property type="evidence" value="ECO:0007669"/>
    <property type="project" value="InterPro"/>
</dbReference>
<dbReference type="GO" id="GO:0003723">
    <property type="term" value="F:RNA binding"/>
    <property type="evidence" value="ECO:0007669"/>
    <property type="project" value="UniProtKB-UniRule"/>
</dbReference>
<proteinExistence type="inferred from homology"/>
<dbReference type="Proteomes" id="UP001289135">
    <property type="component" value="Unassembled WGS sequence"/>
</dbReference>
<reference evidence="9" key="1">
    <citation type="submission" date="2023-02" db="EMBL/GenBank/DDBJ databases">
        <title>Host association and intracellularity evolved multiple times independently in the Rickettsiales.</title>
        <authorList>
            <person name="Castelli M."/>
            <person name="Nardi T."/>
            <person name="Gammuto L."/>
            <person name="Bellinzona G."/>
            <person name="Sabaneyeva E."/>
            <person name="Potekhin A."/>
            <person name="Serra V."/>
            <person name="Petroni G."/>
            <person name="Sassera D."/>
        </authorList>
    </citation>
    <scope>NUCLEOTIDE SEQUENCE</scope>
    <source>
        <strain evidence="9">USBL-36I1</strain>
    </source>
</reference>
<dbReference type="InterPro" id="IPR013735">
    <property type="entry name" value="TF_NusA_N"/>
</dbReference>
<dbReference type="RefSeq" id="WP_322498811.1">
    <property type="nucleotide sequence ID" value="NZ_JARGYU010000002.1"/>
</dbReference>
<comment type="similarity">
    <text evidence="7">Belongs to the NusA family.</text>
</comment>
<protein>
    <recommendedName>
        <fullName evidence="7">Transcription termination/antitermination protein NusA</fullName>
    </recommendedName>
</protein>
<dbReference type="PANTHER" id="PTHR22648:SF0">
    <property type="entry name" value="TRANSCRIPTION TERMINATION_ANTITERMINATION PROTEIN NUSA"/>
    <property type="match status" value="1"/>
</dbReference>
<dbReference type="NCBIfam" id="TIGR01953">
    <property type="entry name" value="NusA"/>
    <property type="match status" value="1"/>
</dbReference>
<dbReference type="InterPro" id="IPR058582">
    <property type="entry name" value="KH_NusA_2nd"/>
</dbReference>
<evidence type="ECO:0000256" key="6">
    <source>
        <dbReference type="ARBA" id="ARBA00023163"/>
    </source>
</evidence>
<dbReference type="GO" id="GO:0006353">
    <property type="term" value="P:DNA-templated transcription termination"/>
    <property type="evidence" value="ECO:0007669"/>
    <property type="project" value="UniProtKB-UniRule"/>
</dbReference>
<sequence length="562" mass="63926">MAISNKAWDSVEILQVIESFSRENGMSKEAVFCSLEETIAIFAKKQYGNNGIIIKIDRNNGDLKIFNELIVISDEDMENIIIGKNKNFNKDDSFINHEINNQLNEKEYNIDDVLSNRDHNHDPNYIHSGNSISLSEALILYPNAKVNDRIKEVLQNIEFNNATIQSAKKILSAKINDIRKKIERDSCQHRIGEIFSGMVTHINNIGLYLQTNHGNAIIKRNNLLKTDHHKIGDRIKACLIEIDSENHGPQLILSRTSDEFLIQLMKNEIPEIYNKIIRIMGVSRYPGIRSKVAVFSSDSNTDAVGSCIGIKGLRIKSIMKELGDEKIDIVHWSDNPAQYLINCIQPIQPKKIVIYEDKHSVDVILDNSHLSSVIGRRGQNINLISKLLGWSINITDEENYSNRRLNDFNRMTTSLMSRLDIEEILAQLLVVEGYDSVNKIAESKPEVLSQIEGLDQEVAEELILRSKEYLSTDVNSELNVENTSMSDTELSNKKEQKINKKTLLNVMKMLSFSGIKSIYDLASLSSDELIQILDKYNYDISEESAREIISNARNKAYFSFAK</sequence>
<evidence type="ECO:0000256" key="1">
    <source>
        <dbReference type="ARBA" id="ARBA00022472"/>
    </source>
</evidence>
<evidence type="ECO:0000313" key="10">
    <source>
        <dbReference type="Proteomes" id="UP001289135"/>
    </source>
</evidence>
<name>A0AAE4VM91_9RICK</name>
<dbReference type="InterPro" id="IPR010213">
    <property type="entry name" value="TF_NusA"/>
</dbReference>
<dbReference type="PANTHER" id="PTHR22648">
    <property type="entry name" value="TRANSCRIPTION TERMINATION FACTOR NUSA"/>
    <property type="match status" value="1"/>
</dbReference>
<dbReference type="InterPro" id="IPR012340">
    <property type="entry name" value="NA-bd_OB-fold"/>
</dbReference>
<dbReference type="InterPro" id="IPR025249">
    <property type="entry name" value="TF_NusA_KH_1st"/>
</dbReference>
<accession>A0AAE4VM91</accession>
<dbReference type="SUPFAM" id="SSF69705">
    <property type="entry name" value="Transcription factor NusA, N-terminal domain"/>
    <property type="match status" value="1"/>
</dbReference>
<dbReference type="EMBL" id="JARGYU010000002">
    <property type="protein sequence ID" value="MDZ5761383.1"/>
    <property type="molecule type" value="Genomic_DNA"/>
</dbReference>
<dbReference type="Gene3D" id="3.30.1480.10">
    <property type="entry name" value="NusA, N-terminal domain"/>
    <property type="match status" value="1"/>
</dbReference>
<dbReference type="Pfam" id="PF08529">
    <property type="entry name" value="NusA_N"/>
    <property type="match status" value="1"/>
</dbReference>
<dbReference type="InterPro" id="IPR010995">
    <property type="entry name" value="DNA_repair_Rad51/TF_NusA_a-hlx"/>
</dbReference>
<dbReference type="Pfam" id="PF14520">
    <property type="entry name" value="HHH_5"/>
    <property type="match status" value="1"/>
</dbReference>
<keyword evidence="2 7" id="KW-0963">Cytoplasm</keyword>
<comment type="subcellular location">
    <subcellularLocation>
        <location evidence="7">Cytoplasm</location>
    </subcellularLocation>
</comment>
<evidence type="ECO:0000259" key="8">
    <source>
        <dbReference type="PROSITE" id="PS50126"/>
    </source>
</evidence>
<dbReference type="Pfam" id="PF13184">
    <property type="entry name" value="KH_NusA_1st"/>
    <property type="match status" value="1"/>
</dbReference>
<evidence type="ECO:0000256" key="2">
    <source>
        <dbReference type="ARBA" id="ARBA00022490"/>
    </source>
</evidence>
<gene>
    <name evidence="7" type="primary">nusA</name>
    <name evidence="9" type="ORF">Lyticum_00556</name>
</gene>
<evidence type="ECO:0000256" key="4">
    <source>
        <dbReference type="ARBA" id="ARBA00022884"/>
    </source>
</evidence>
<keyword evidence="6 7" id="KW-0804">Transcription</keyword>
<dbReference type="CDD" id="cd22529">
    <property type="entry name" value="KH-II_NusA_rpt2"/>
    <property type="match status" value="1"/>
</dbReference>
<dbReference type="SMART" id="SM00316">
    <property type="entry name" value="S1"/>
    <property type="match status" value="1"/>
</dbReference>
<dbReference type="InterPro" id="IPR030842">
    <property type="entry name" value="TF_NusA_bacterial"/>
</dbReference>
<evidence type="ECO:0000256" key="5">
    <source>
        <dbReference type="ARBA" id="ARBA00023015"/>
    </source>
</evidence>
<comment type="function">
    <text evidence="7">Participates in both transcription termination and antitermination.</text>
</comment>
<comment type="subunit">
    <text evidence="7">Monomer. Binds directly to the core enzyme of the DNA-dependent RNA polymerase and to nascent RNA.</text>
</comment>
<dbReference type="InterPro" id="IPR009019">
    <property type="entry name" value="KH_sf_prok-type"/>
</dbReference>
<evidence type="ECO:0000256" key="7">
    <source>
        <dbReference type="HAMAP-Rule" id="MF_00945"/>
    </source>
</evidence>
<dbReference type="Gene3D" id="1.10.150.20">
    <property type="entry name" value="5' to 3' exonuclease, C-terminal subdomain"/>
    <property type="match status" value="2"/>
</dbReference>
<dbReference type="SUPFAM" id="SSF50249">
    <property type="entry name" value="Nucleic acid-binding proteins"/>
    <property type="match status" value="1"/>
</dbReference>
<dbReference type="PROSITE" id="PS50084">
    <property type="entry name" value="KH_TYPE_1"/>
    <property type="match status" value="1"/>
</dbReference>
<dbReference type="CDD" id="cd02134">
    <property type="entry name" value="KH-II_NusA_rpt1"/>
    <property type="match status" value="1"/>
</dbReference>
<dbReference type="HAMAP" id="MF_00945_B">
    <property type="entry name" value="NusA_B"/>
    <property type="match status" value="1"/>
</dbReference>
<dbReference type="SUPFAM" id="SSF47794">
    <property type="entry name" value="Rad51 N-terminal domain-like"/>
    <property type="match status" value="1"/>
</dbReference>
<dbReference type="InterPro" id="IPR004087">
    <property type="entry name" value="KH_dom"/>
</dbReference>
<keyword evidence="4 7" id="KW-0694">RNA-binding</keyword>
<dbReference type="InterPro" id="IPR036555">
    <property type="entry name" value="NusA_N_sf"/>
</dbReference>
<dbReference type="GO" id="GO:0000166">
    <property type="term" value="F:nucleotide binding"/>
    <property type="evidence" value="ECO:0007669"/>
    <property type="project" value="InterPro"/>
</dbReference>
<dbReference type="GO" id="GO:0005829">
    <property type="term" value="C:cytosol"/>
    <property type="evidence" value="ECO:0007669"/>
    <property type="project" value="TreeGrafter"/>
</dbReference>
<dbReference type="GO" id="GO:0031564">
    <property type="term" value="P:transcription antitermination"/>
    <property type="evidence" value="ECO:0007669"/>
    <property type="project" value="UniProtKB-UniRule"/>
</dbReference>
<dbReference type="SUPFAM" id="SSF54814">
    <property type="entry name" value="Prokaryotic type KH domain (KH-domain type II)"/>
    <property type="match status" value="2"/>
</dbReference>
<dbReference type="SMART" id="SM00322">
    <property type="entry name" value="KH"/>
    <property type="match status" value="2"/>
</dbReference>
<keyword evidence="5 7" id="KW-0805">Transcription regulation</keyword>
<keyword evidence="10" id="KW-1185">Reference proteome</keyword>
<dbReference type="AlphaFoldDB" id="A0AAE4VM91"/>
<keyword evidence="3 7" id="KW-0889">Transcription antitermination</keyword>
<dbReference type="PROSITE" id="PS50126">
    <property type="entry name" value="S1"/>
    <property type="match status" value="1"/>
</dbReference>
<comment type="caution">
    <text evidence="9">The sequence shown here is derived from an EMBL/GenBank/DDBJ whole genome shotgun (WGS) entry which is preliminary data.</text>
</comment>
<dbReference type="Gene3D" id="3.30.300.20">
    <property type="match status" value="2"/>
</dbReference>
<dbReference type="Pfam" id="PF26594">
    <property type="entry name" value="KH_NusA_2nd"/>
    <property type="match status" value="1"/>
</dbReference>
<feature type="domain" description="S1 motif" evidence="8">
    <location>
        <begin position="192"/>
        <end position="256"/>
    </location>
</feature>
<organism evidence="9 10">
    <name type="scientific">Lyticum sinuosum</name>
    <dbReference type="NCBI Taxonomy" id="1332059"/>
    <lineage>
        <taxon>Bacteria</taxon>
        <taxon>Pseudomonadati</taxon>
        <taxon>Pseudomonadota</taxon>
        <taxon>Alphaproteobacteria</taxon>
        <taxon>Rickettsiales</taxon>
        <taxon>Lyticum</taxon>
    </lineage>
</organism>
<evidence type="ECO:0000313" key="9">
    <source>
        <dbReference type="EMBL" id="MDZ5761383.1"/>
    </source>
</evidence>
<keyword evidence="1 7" id="KW-0806">Transcription termination</keyword>
<dbReference type="Gene3D" id="2.40.50.140">
    <property type="entry name" value="Nucleic acid-binding proteins"/>
    <property type="match status" value="1"/>
</dbReference>
<dbReference type="FunFam" id="3.30.300.20:FF:000002">
    <property type="entry name" value="Transcription termination/antitermination protein NusA"/>
    <property type="match status" value="1"/>
</dbReference>
<evidence type="ECO:0000256" key="3">
    <source>
        <dbReference type="ARBA" id="ARBA00022814"/>
    </source>
</evidence>
<dbReference type="InterPro" id="IPR003029">
    <property type="entry name" value="S1_domain"/>
</dbReference>